<sequence length="292" mass="32433">MSGPTTATCRNCGALLPLALRPRYCPQCGQETALHAPSFWEFVHEFVGHYVALEGTLWRTLALLLLKPGRLTREYFAGRRRRYVLPLRLYLSASFLFFVIVKLFGFGDTRIHFAAGLDAQGRPVTVASSPALAEDLKQAGACLARGDACPLSERLGARLQLQLAKTADAPQAVQQRLGSMAPYTVFLMLPVFAAIVQLAYRRRRMNYGAHVVFSLHMHAFWFIALLAMSLLPAVLTWPLLGLIVVYGLWALQHVYQGRWWATALRALAISVSYALLFVFALLAMVALAVLRS</sequence>
<dbReference type="Proteomes" id="UP000737171">
    <property type="component" value="Unassembled WGS sequence"/>
</dbReference>
<keyword evidence="1" id="KW-0472">Membrane</keyword>
<keyword evidence="1" id="KW-0812">Transmembrane</keyword>
<name>A0ABX2EMV0_9BURK</name>
<dbReference type="Pfam" id="PF12412">
    <property type="entry name" value="DUF3667"/>
    <property type="match status" value="1"/>
</dbReference>
<keyword evidence="1" id="KW-1133">Transmembrane helix</keyword>
<dbReference type="InterPro" id="IPR022134">
    <property type="entry name" value="DUF3667"/>
</dbReference>
<reference evidence="2 3" key="1">
    <citation type="submission" date="2020-05" db="EMBL/GenBank/DDBJ databases">
        <title>Aquincola sp. isolate from soil.</title>
        <authorList>
            <person name="Han J."/>
            <person name="Kim D.-U."/>
        </authorList>
    </citation>
    <scope>NUCLEOTIDE SEQUENCE [LARGE SCALE GENOMIC DNA]</scope>
    <source>
        <strain evidence="2 3">S2</strain>
    </source>
</reference>
<accession>A0ABX2EMV0</accession>
<evidence type="ECO:0000256" key="1">
    <source>
        <dbReference type="SAM" id="Phobius"/>
    </source>
</evidence>
<feature type="transmembrane region" description="Helical" evidence="1">
    <location>
        <begin position="263"/>
        <end position="290"/>
    </location>
</feature>
<proteinExistence type="predicted"/>
<dbReference type="EMBL" id="JABRWJ010000007">
    <property type="protein sequence ID" value="NRF69981.1"/>
    <property type="molecule type" value="Genomic_DNA"/>
</dbReference>
<organism evidence="2 3">
    <name type="scientific">Pseudaquabacterium terrae</name>
    <dbReference type="NCBI Taxonomy" id="2732868"/>
    <lineage>
        <taxon>Bacteria</taxon>
        <taxon>Pseudomonadati</taxon>
        <taxon>Pseudomonadota</taxon>
        <taxon>Betaproteobacteria</taxon>
        <taxon>Burkholderiales</taxon>
        <taxon>Sphaerotilaceae</taxon>
        <taxon>Pseudaquabacterium</taxon>
    </lineage>
</organism>
<evidence type="ECO:0000313" key="2">
    <source>
        <dbReference type="EMBL" id="NRF69981.1"/>
    </source>
</evidence>
<feature type="transmembrane region" description="Helical" evidence="1">
    <location>
        <begin position="207"/>
        <end position="228"/>
    </location>
</feature>
<protein>
    <submittedName>
        <fullName evidence="2">DUF3667 domain-containing protein</fullName>
    </submittedName>
</protein>
<dbReference type="RefSeq" id="WP_173127962.1">
    <property type="nucleotide sequence ID" value="NZ_JABRWJ010000007.1"/>
</dbReference>
<evidence type="ECO:0000313" key="3">
    <source>
        <dbReference type="Proteomes" id="UP000737171"/>
    </source>
</evidence>
<gene>
    <name evidence="2" type="ORF">HLB44_23535</name>
</gene>
<feature type="transmembrane region" description="Helical" evidence="1">
    <location>
        <begin position="180"/>
        <end position="200"/>
    </location>
</feature>
<feature type="transmembrane region" description="Helical" evidence="1">
    <location>
        <begin position="87"/>
        <end position="107"/>
    </location>
</feature>
<feature type="transmembrane region" description="Helical" evidence="1">
    <location>
        <begin position="234"/>
        <end position="251"/>
    </location>
</feature>
<comment type="caution">
    <text evidence="2">The sequence shown here is derived from an EMBL/GenBank/DDBJ whole genome shotgun (WGS) entry which is preliminary data.</text>
</comment>
<keyword evidence="3" id="KW-1185">Reference proteome</keyword>